<keyword evidence="6 11" id="KW-0798">TonB box</keyword>
<dbReference type="InParanoid" id="A0A4R6QHK1"/>
<evidence type="ECO:0000256" key="1">
    <source>
        <dbReference type="ARBA" id="ARBA00004571"/>
    </source>
</evidence>
<dbReference type="InterPro" id="IPR037066">
    <property type="entry name" value="Plug_dom_sf"/>
</dbReference>
<name>A0A4R6QHK1_9BURK</name>
<sequence>MKLNKLVQCLALVGLSAHLAATAQDVSKLQRVEITGSSIKRIAAEGALPLQVITRGEIDRAGIATAEQLISTLNINGNGLDNLASNADVVDGAQRGNNGATSANLRGQGASSTLVLLNGRRVAAHGLNGAAVDLNSIPFAAVERIEILKDGASAIYGTDAIGGVINFILRKDYRGLEANAFMDATEAGGGNVFRASLTGGFGDIDKDGFNVLASLTRSDSKLLRGNQRDFVNTFQPERGLSVDTRGTPYATAFAVSGIDSILSNKSSTGPIQPGTTQQMSAINVLDLPGQKGCNAIDGQAPYDEKLWDVAASKWACAWDTGRAAVLQQPVTNTNLVLRGTLKLGEHLMFGEVVAGKSESAKSFSPNQVSSSGTASSALFNLTYPSTGAAYNTVFNEIAKVFPTIQPNYGKGIAYRWRCMECGNREIATESDTGRFLIGAEGPMGLGNWDYKVGLSQAFSKSSSVLGTGYYYTVPFVNMLKSGIMNVFLAPGETQSQAAMDALAATSAAGVTLYGGKFTMTEVDASASGTIMKLPAGDLMAAVGVDVRREEYRFNGDQRDIAARQAILNAPFDDINALGGVSRNIKAVYGELLVPITKKLEATLAVRRDDYTGFGDTTNPKVTLRFTPFDELLMRGSYSTGFRVPTFNQLFNGVTISPYSGKDLVDPAKCATGKVDTSKPGCESITPDILTGGKTTLGPEESKQATFGIVWAPNAQFSANVDWWYIKKEGTIQTLSLTEMVSNFGLFPEAFFRDGSGNLVGIDRRWINAGESVTKGVEVGAKINGQLAGGKWAANLDGAYLIEKKSRLIVNAPFGASEVGVFSRAGDLGLRWKHTISLSYAKGPWIGTVSQTYRDGYKDYVLPGVASGLVVPPAWNPNVASYTTYNASASYTGFKNLTLTAGIKNLFDKDPPFSVAYDSNLGSGSSWEPRVADPRGRSFTLMANYKFF</sequence>
<dbReference type="Proteomes" id="UP000295361">
    <property type="component" value="Unassembled WGS sequence"/>
</dbReference>
<keyword evidence="12" id="KW-0732">Signal</keyword>
<feature type="domain" description="TonB-dependent receptor plug" evidence="14">
    <location>
        <begin position="51"/>
        <end position="164"/>
    </location>
</feature>
<evidence type="ECO:0000313" key="16">
    <source>
        <dbReference type="Proteomes" id="UP000295361"/>
    </source>
</evidence>
<protein>
    <submittedName>
        <fullName evidence="15">Iron complex outermembrane receptor protein</fullName>
    </submittedName>
</protein>
<dbReference type="RefSeq" id="WP_133703579.1">
    <property type="nucleotide sequence ID" value="NZ_SNXS01000012.1"/>
</dbReference>
<evidence type="ECO:0000256" key="9">
    <source>
        <dbReference type="ARBA" id="ARBA00023237"/>
    </source>
</evidence>
<evidence type="ECO:0000256" key="2">
    <source>
        <dbReference type="ARBA" id="ARBA00009810"/>
    </source>
</evidence>
<comment type="similarity">
    <text evidence="2 10 11">Belongs to the TonB-dependent receptor family.</text>
</comment>
<gene>
    <name evidence="15" type="ORF">DES47_11243</name>
</gene>
<dbReference type="OrthoDB" id="8530571at2"/>
<evidence type="ECO:0000256" key="12">
    <source>
        <dbReference type="SAM" id="SignalP"/>
    </source>
</evidence>
<evidence type="ECO:0000256" key="7">
    <source>
        <dbReference type="ARBA" id="ARBA00023136"/>
    </source>
</evidence>
<dbReference type="Gene3D" id="2.170.130.10">
    <property type="entry name" value="TonB-dependent receptor, plug domain"/>
    <property type="match status" value="1"/>
</dbReference>
<dbReference type="Pfam" id="PF00593">
    <property type="entry name" value="TonB_dep_Rec_b-barrel"/>
    <property type="match status" value="1"/>
</dbReference>
<evidence type="ECO:0000256" key="10">
    <source>
        <dbReference type="PROSITE-ProRule" id="PRU01360"/>
    </source>
</evidence>
<dbReference type="GO" id="GO:0009279">
    <property type="term" value="C:cell outer membrane"/>
    <property type="evidence" value="ECO:0007669"/>
    <property type="project" value="UniProtKB-SubCell"/>
</dbReference>
<evidence type="ECO:0000256" key="8">
    <source>
        <dbReference type="ARBA" id="ARBA00023170"/>
    </source>
</evidence>
<dbReference type="PANTHER" id="PTHR47234">
    <property type="match status" value="1"/>
</dbReference>
<evidence type="ECO:0000256" key="4">
    <source>
        <dbReference type="ARBA" id="ARBA00022452"/>
    </source>
</evidence>
<evidence type="ECO:0000256" key="6">
    <source>
        <dbReference type="ARBA" id="ARBA00023077"/>
    </source>
</evidence>
<comment type="caution">
    <text evidence="15">The sequence shown here is derived from an EMBL/GenBank/DDBJ whole genome shotgun (WGS) entry which is preliminary data.</text>
</comment>
<evidence type="ECO:0000256" key="5">
    <source>
        <dbReference type="ARBA" id="ARBA00022692"/>
    </source>
</evidence>
<dbReference type="InterPro" id="IPR000531">
    <property type="entry name" value="Beta-barrel_TonB"/>
</dbReference>
<evidence type="ECO:0000256" key="3">
    <source>
        <dbReference type="ARBA" id="ARBA00022448"/>
    </source>
</evidence>
<reference evidence="15 16" key="1">
    <citation type="submission" date="2019-03" db="EMBL/GenBank/DDBJ databases">
        <title>Genomic Encyclopedia of Type Strains, Phase IV (KMG-IV): sequencing the most valuable type-strain genomes for metagenomic binning, comparative biology and taxonomic classification.</title>
        <authorList>
            <person name="Goeker M."/>
        </authorList>
    </citation>
    <scope>NUCLEOTIDE SEQUENCE [LARGE SCALE GENOMIC DNA]</scope>
    <source>
        <strain evidence="15 16">DSM 16998</strain>
    </source>
</reference>
<dbReference type="InterPro" id="IPR039426">
    <property type="entry name" value="TonB-dep_rcpt-like"/>
</dbReference>
<evidence type="ECO:0000313" key="15">
    <source>
        <dbReference type="EMBL" id="TDP61494.1"/>
    </source>
</evidence>
<keyword evidence="16" id="KW-1185">Reference proteome</keyword>
<keyword evidence="3 10" id="KW-0813">Transport</keyword>
<comment type="subcellular location">
    <subcellularLocation>
        <location evidence="1 10">Cell outer membrane</location>
        <topology evidence="1 10">Multi-pass membrane protein</topology>
    </subcellularLocation>
</comment>
<dbReference type="SUPFAM" id="SSF56935">
    <property type="entry name" value="Porins"/>
    <property type="match status" value="1"/>
</dbReference>
<dbReference type="InterPro" id="IPR012910">
    <property type="entry name" value="Plug_dom"/>
</dbReference>
<dbReference type="EMBL" id="SNXS01000012">
    <property type="protein sequence ID" value="TDP61494.1"/>
    <property type="molecule type" value="Genomic_DNA"/>
</dbReference>
<accession>A0A4R6QHK1</accession>
<dbReference type="InterPro" id="IPR036942">
    <property type="entry name" value="Beta-barrel_TonB_sf"/>
</dbReference>
<dbReference type="Pfam" id="PF07715">
    <property type="entry name" value="Plug"/>
    <property type="match status" value="1"/>
</dbReference>
<dbReference type="Gene3D" id="2.40.170.20">
    <property type="entry name" value="TonB-dependent receptor, beta-barrel domain"/>
    <property type="match status" value="1"/>
</dbReference>
<keyword evidence="5 10" id="KW-0812">Transmembrane</keyword>
<evidence type="ECO:0000259" key="14">
    <source>
        <dbReference type="Pfam" id="PF07715"/>
    </source>
</evidence>
<feature type="signal peptide" evidence="12">
    <location>
        <begin position="1"/>
        <end position="23"/>
    </location>
</feature>
<keyword evidence="4 10" id="KW-1134">Transmembrane beta strand</keyword>
<organism evidence="15 16">
    <name type="scientific">Roseateles toxinivorans</name>
    <dbReference type="NCBI Taxonomy" id="270368"/>
    <lineage>
        <taxon>Bacteria</taxon>
        <taxon>Pseudomonadati</taxon>
        <taxon>Pseudomonadota</taxon>
        <taxon>Betaproteobacteria</taxon>
        <taxon>Burkholderiales</taxon>
        <taxon>Sphaerotilaceae</taxon>
        <taxon>Roseateles</taxon>
    </lineage>
</organism>
<proteinExistence type="inferred from homology"/>
<evidence type="ECO:0000259" key="13">
    <source>
        <dbReference type="Pfam" id="PF00593"/>
    </source>
</evidence>
<keyword evidence="8 15" id="KW-0675">Receptor</keyword>
<keyword evidence="7 10" id="KW-0472">Membrane</keyword>
<dbReference type="AlphaFoldDB" id="A0A4R6QHK1"/>
<dbReference type="PANTHER" id="PTHR47234:SF2">
    <property type="entry name" value="TONB-DEPENDENT RECEPTOR"/>
    <property type="match status" value="1"/>
</dbReference>
<keyword evidence="9 10" id="KW-0998">Cell outer membrane</keyword>
<feature type="domain" description="TonB-dependent receptor-like beta-barrel" evidence="13">
    <location>
        <begin position="447"/>
        <end position="905"/>
    </location>
</feature>
<dbReference type="PROSITE" id="PS52016">
    <property type="entry name" value="TONB_DEPENDENT_REC_3"/>
    <property type="match status" value="1"/>
</dbReference>
<evidence type="ECO:0000256" key="11">
    <source>
        <dbReference type="RuleBase" id="RU003357"/>
    </source>
</evidence>
<feature type="chain" id="PRO_5020786581" evidence="12">
    <location>
        <begin position="24"/>
        <end position="947"/>
    </location>
</feature>